<protein>
    <submittedName>
        <fullName evidence="1">Uncharacterized protein</fullName>
    </submittedName>
</protein>
<comment type="caution">
    <text evidence="1">The sequence shown here is derived from an EMBL/GenBank/DDBJ whole genome shotgun (WGS) entry which is preliminary data.</text>
</comment>
<dbReference type="Proteomes" id="UP000823775">
    <property type="component" value="Unassembled WGS sequence"/>
</dbReference>
<proteinExistence type="predicted"/>
<accession>A0ABS8WS79</accession>
<evidence type="ECO:0000313" key="1">
    <source>
        <dbReference type="EMBL" id="MCE3215777.1"/>
    </source>
</evidence>
<name>A0ABS8WS79_DATST</name>
<organism evidence="1 2">
    <name type="scientific">Datura stramonium</name>
    <name type="common">Jimsonweed</name>
    <name type="synonym">Common thornapple</name>
    <dbReference type="NCBI Taxonomy" id="4076"/>
    <lineage>
        <taxon>Eukaryota</taxon>
        <taxon>Viridiplantae</taxon>
        <taxon>Streptophyta</taxon>
        <taxon>Embryophyta</taxon>
        <taxon>Tracheophyta</taxon>
        <taxon>Spermatophyta</taxon>
        <taxon>Magnoliopsida</taxon>
        <taxon>eudicotyledons</taxon>
        <taxon>Gunneridae</taxon>
        <taxon>Pentapetalae</taxon>
        <taxon>asterids</taxon>
        <taxon>lamiids</taxon>
        <taxon>Solanales</taxon>
        <taxon>Solanaceae</taxon>
        <taxon>Solanoideae</taxon>
        <taxon>Datureae</taxon>
        <taxon>Datura</taxon>
    </lineage>
</organism>
<sequence>MDQLTNIDNSLSKLFGCLSVCSDFTTTFEKFSQQGIVDVGQGVAVDGQSLKEPAQLEWPLGYLNFW</sequence>
<dbReference type="EMBL" id="JACEIK010011575">
    <property type="protein sequence ID" value="MCE3215777.1"/>
    <property type="molecule type" value="Genomic_DNA"/>
</dbReference>
<keyword evidence="2" id="KW-1185">Reference proteome</keyword>
<reference evidence="1 2" key="1">
    <citation type="journal article" date="2021" name="BMC Genomics">
        <title>Datura genome reveals duplications of psychoactive alkaloid biosynthetic genes and high mutation rate following tissue culture.</title>
        <authorList>
            <person name="Rajewski A."/>
            <person name="Carter-House D."/>
            <person name="Stajich J."/>
            <person name="Litt A."/>
        </authorList>
    </citation>
    <scope>NUCLEOTIDE SEQUENCE [LARGE SCALE GENOMIC DNA]</scope>
    <source>
        <strain evidence="1">AR-01</strain>
    </source>
</reference>
<evidence type="ECO:0000313" key="2">
    <source>
        <dbReference type="Proteomes" id="UP000823775"/>
    </source>
</evidence>
<feature type="non-terminal residue" evidence="1">
    <location>
        <position position="66"/>
    </location>
</feature>
<gene>
    <name evidence="1" type="ORF">HAX54_003435</name>
</gene>